<sequence length="412" mass="45749">MARCSCTGNYRGDIKVSRIIPGAEPKYRAHGQGTLVGGVYYHRESSVDAVRTGVTGKWRDGHVHGRAAVWYKWHHYDDGNRDGNDLNPARQEPGRRYFEGVHVDGDPHEFGVLIGTDIIYAGTWSRGDTHGPGRSWRTIGHHCPVGVTARNASGVGTNGLFAQAGCGRRVGLVRAEDGTVAFSGDMEDGRPIQGQAFDSQGLLVYSGNFGRHGIDRGGTLYLPDGRIVRSDSWHQRWELTDGPNGSDDDNGNAIAPCDRATLVYPNGDTVAYRWTVDTYEYTNVWRPVVRQFGYSEDGAPAAVAGSQLSSALGWQVVVPGRHNLDDLDDQDSDADAKVALVHTHLWPLCSGHLNRRRWMHDFLFWPCVYPRGRDYPEVDDAIQFVQHMTSQHHSDWAPYRHAIYAFYGIPPP</sequence>
<protein>
    <submittedName>
        <fullName evidence="1">F-box domain protein</fullName>
    </submittedName>
</protein>
<evidence type="ECO:0000313" key="2">
    <source>
        <dbReference type="Proteomes" id="UP000202511"/>
    </source>
</evidence>
<accession>A0A0B5JC17</accession>
<dbReference type="Proteomes" id="UP000202511">
    <property type="component" value="Segment"/>
</dbReference>
<dbReference type="SUPFAM" id="SSF82185">
    <property type="entry name" value="Histone H3 K4-specific methyltransferase SET7/9 N-terminal domain"/>
    <property type="match status" value="1"/>
</dbReference>
<evidence type="ECO:0000313" key="1">
    <source>
        <dbReference type="EMBL" id="AJF97127.1"/>
    </source>
</evidence>
<reference evidence="1 2" key="1">
    <citation type="journal article" date="2015" name="Parasitol. Res.">
        <title>Viruses in close associations with free-living amoebae.</title>
        <authorList>
            <person name="Scheid P."/>
        </authorList>
    </citation>
    <scope>NUCLEOTIDE SEQUENCE [LARGE SCALE GENOMIC DNA]</scope>
    <source>
        <strain evidence="1">KlaHel</strain>
    </source>
</reference>
<dbReference type="GeneID" id="23462044"/>
<organism evidence="1 2">
    <name type="scientific">Pandoravirus inopinatum</name>
    <dbReference type="NCBI Taxonomy" id="1605721"/>
    <lineage>
        <taxon>Viruses</taxon>
        <taxon>Pandoravirus</taxon>
    </lineage>
</organism>
<proteinExistence type="predicted"/>
<name>A0A0B5JC17_9VIRU</name>
<dbReference type="EMBL" id="KP136319">
    <property type="protein sequence ID" value="AJF97127.1"/>
    <property type="molecule type" value="Genomic_DNA"/>
</dbReference>
<dbReference type="KEGG" id="vg:23462044"/>
<dbReference type="RefSeq" id="YP_009119362.1">
    <property type="nucleotide sequence ID" value="NC_026440.1"/>
</dbReference>